<feature type="region of interest" description="Disordered" evidence="11">
    <location>
        <begin position="514"/>
        <end position="533"/>
    </location>
</feature>
<organism evidence="15 16">
    <name type="scientific">Cyanidium caldarium</name>
    <name type="common">Red alga</name>
    <dbReference type="NCBI Taxonomy" id="2771"/>
    <lineage>
        <taxon>Eukaryota</taxon>
        <taxon>Rhodophyta</taxon>
        <taxon>Bangiophyceae</taxon>
        <taxon>Cyanidiales</taxon>
        <taxon>Cyanidiaceae</taxon>
        <taxon>Cyanidium</taxon>
    </lineage>
</organism>
<dbReference type="Gene3D" id="1.20.1560.10">
    <property type="entry name" value="ABC transporter type 1, transmembrane domain"/>
    <property type="match status" value="2"/>
</dbReference>
<feature type="transmembrane region" description="Helical" evidence="12">
    <location>
        <begin position="1179"/>
        <end position="1199"/>
    </location>
</feature>
<dbReference type="InterPro" id="IPR003593">
    <property type="entry name" value="AAA+_ATPase"/>
</dbReference>
<keyword evidence="4" id="KW-0926">Vacuole</keyword>
<dbReference type="PROSITE" id="PS00211">
    <property type="entry name" value="ABC_TRANSPORTER_1"/>
    <property type="match status" value="2"/>
</dbReference>
<evidence type="ECO:0000259" key="13">
    <source>
        <dbReference type="PROSITE" id="PS50893"/>
    </source>
</evidence>
<keyword evidence="8" id="KW-0067">ATP-binding</keyword>
<feature type="transmembrane region" description="Helical" evidence="12">
    <location>
        <begin position="1081"/>
        <end position="1110"/>
    </location>
</feature>
<dbReference type="PANTHER" id="PTHR24223">
    <property type="entry name" value="ATP-BINDING CASSETTE SUB-FAMILY C"/>
    <property type="match status" value="1"/>
</dbReference>
<dbReference type="EMBL" id="JANCYW010000003">
    <property type="protein sequence ID" value="KAK4535007.1"/>
    <property type="molecule type" value="Genomic_DNA"/>
</dbReference>
<dbReference type="PROSITE" id="PS50929">
    <property type="entry name" value="ABC_TM1F"/>
    <property type="match status" value="2"/>
</dbReference>
<proteinExistence type="predicted"/>
<dbReference type="Proteomes" id="UP001301350">
    <property type="component" value="Unassembled WGS sequence"/>
</dbReference>
<accession>A0AAV9IRT2</accession>
<dbReference type="SMART" id="SM00382">
    <property type="entry name" value="AAA"/>
    <property type="match status" value="2"/>
</dbReference>
<feature type="domain" description="ABC transporter" evidence="13">
    <location>
        <begin position="1366"/>
        <end position="1617"/>
    </location>
</feature>
<dbReference type="SUPFAM" id="SSF52540">
    <property type="entry name" value="P-loop containing nucleoside triphosphate hydrolases"/>
    <property type="match status" value="2"/>
</dbReference>
<feature type="transmembrane region" description="Helical" evidence="12">
    <location>
        <begin position="342"/>
        <end position="364"/>
    </location>
</feature>
<feature type="domain" description="ABC transporter" evidence="13">
    <location>
        <begin position="647"/>
        <end position="879"/>
    </location>
</feature>
<evidence type="ECO:0000256" key="5">
    <source>
        <dbReference type="ARBA" id="ARBA00022692"/>
    </source>
</evidence>
<dbReference type="InterPro" id="IPR027417">
    <property type="entry name" value="P-loop_NTPase"/>
</dbReference>
<dbReference type="Pfam" id="PF00664">
    <property type="entry name" value="ABC_membrane"/>
    <property type="match status" value="2"/>
</dbReference>
<dbReference type="GO" id="GO:0000323">
    <property type="term" value="C:lytic vacuole"/>
    <property type="evidence" value="ECO:0007669"/>
    <property type="project" value="UniProtKB-ARBA"/>
</dbReference>
<dbReference type="SUPFAM" id="SSF90123">
    <property type="entry name" value="ABC transporter transmembrane region"/>
    <property type="match status" value="2"/>
</dbReference>
<dbReference type="CDD" id="cd18595">
    <property type="entry name" value="ABC_6TM_MRP1_2_3_6_D1_like"/>
    <property type="match status" value="1"/>
</dbReference>
<evidence type="ECO:0000313" key="16">
    <source>
        <dbReference type="Proteomes" id="UP001301350"/>
    </source>
</evidence>
<gene>
    <name evidence="15" type="ORF">CDCA_CDCA03G1032</name>
</gene>
<evidence type="ECO:0000256" key="10">
    <source>
        <dbReference type="ARBA" id="ARBA00023136"/>
    </source>
</evidence>
<protein>
    <recommendedName>
        <fullName evidence="2">Probable ATP-dependent transporter ycf16</fullName>
    </recommendedName>
</protein>
<keyword evidence="16" id="KW-1185">Reference proteome</keyword>
<evidence type="ECO:0000256" key="4">
    <source>
        <dbReference type="ARBA" id="ARBA00022554"/>
    </source>
</evidence>
<keyword evidence="9 12" id="KW-1133">Transmembrane helix</keyword>
<dbReference type="CDD" id="cd03244">
    <property type="entry name" value="ABCC_MRP_domain2"/>
    <property type="match status" value="1"/>
</dbReference>
<evidence type="ECO:0000256" key="2">
    <source>
        <dbReference type="ARBA" id="ARBA00014334"/>
    </source>
</evidence>
<evidence type="ECO:0000259" key="14">
    <source>
        <dbReference type="PROSITE" id="PS50929"/>
    </source>
</evidence>
<keyword evidence="3" id="KW-0813">Transport</keyword>
<keyword evidence="5 12" id="KW-0812">Transmembrane</keyword>
<feature type="transmembrane region" description="Helical" evidence="12">
    <location>
        <begin position="433"/>
        <end position="455"/>
    </location>
</feature>
<dbReference type="CDD" id="cd18580">
    <property type="entry name" value="ABC_6TM_ABCC_D2"/>
    <property type="match status" value="1"/>
</dbReference>
<dbReference type="InterPro" id="IPR050173">
    <property type="entry name" value="ABC_transporter_C-like"/>
</dbReference>
<evidence type="ECO:0000256" key="6">
    <source>
        <dbReference type="ARBA" id="ARBA00022737"/>
    </source>
</evidence>
<dbReference type="Gene3D" id="3.40.50.300">
    <property type="entry name" value="P-loop containing nucleotide triphosphate hydrolases"/>
    <property type="match status" value="2"/>
</dbReference>
<evidence type="ECO:0000256" key="1">
    <source>
        <dbReference type="ARBA" id="ARBA00004128"/>
    </source>
</evidence>
<feature type="compositionally biased region" description="Polar residues" evidence="11">
    <location>
        <begin position="900"/>
        <end position="914"/>
    </location>
</feature>
<evidence type="ECO:0000256" key="7">
    <source>
        <dbReference type="ARBA" id="ARBA00022741"/>
    </source>
</evidence>
<evidence type="ECO:0000256" key="12">
    <source>
        <dbReference type="SAM" id="Phobius"/>
    </source>
</evidence>
<keyword evidence="10 12" id="KW-0472">Membrane</keyword>
<feature type="domain" description="ABC transmembrane type-1" evidence="14">
    <location>
        <begin position="1057"/>
        <end position="1321"/>
    </location>
</feature>
<dbReference type="FunFam" id="3.40.50.300:FF:000997">
    <property type="entry name" value="Multidrug resistance-associated protein 1"/>
    <property type="match status" value="1"/>
</dbReference>
<dbReference type="GO" id="GO:0140359">
    <property type="term" value="F:ABC-type transporter activity"/>
    <property type="evidence" value="ECO:0007669"/>
    <property type="project" value="InterPro"/>
</dbReference>
<sequence length="1629" mass="178049">MHRIEDRTGNGEASSGQRARERGSGERGHDAAAYRTVPPTTAKREVDAEEEDVDGSVPSLVSERVENPEFHDSWWARLTFGWLQPLLELGARRPLRMRDLWQLSGVDDVCALSQRFERVWQRQRPGVVEAPGRLVRQRAARPIPIHERQREPHLITDTVEGADLEAAVICSDMPPELPLSRDRERHTARATALVLALLRLCGARFFASMPIKVVCDLLNFAGPTVLQRLLSFMAETSVSRTDALLRGIGYASLLMMAQLCQSFCLQHYFHLNYRAGSHARAALAAAIYRKTLRLSIASRNQHSAGQVVNLIAVDAQKASVDLTPYLHVTWSGPFQIIVSLVMLYRVIGLASLAGLLFMAALIPLNMVVARREQQLSDALMHCKDERVHLMNEVLLGIRQIKVMGWERAFLQRVEQVRQRELTVLRQKRLVEAVANFLWAAAPVLTAAVSFAFMALSDGEGRLTASRAFTALALFNILRFPLSVFPDVITSLIDAYVSLSRIQAYLLHEQVPGRAQGRNEVGGDEESVGKEAEVRTRPLHREAAGTVSDEEQESLVNGAAVARTSDLSVAAAAAGNHAPYKERVPMQPALPLSADTVNAHHSTEAAHTEASDVVVHVEHLSFSYEPPWHLPSKAYRRSTTDETEHMLPETASAVDAVPMRPPIILHDICLRIHRGELVMVMGDVGSGKSSLLQALLGEMYAIPTGAAAASPPLPYLHGDSVAYAPQEPYIVNASVRDNIVFFSEYDAQRYAAALEATALVDDIALLDDGDATEIGSKGINLSGGQKARVALARAIYSRAPMLLLDDPLSAVDAGVGRVLFELALCGPLARHRTRILVTHHTQWLHRADRIVCMSQGHITGCGTYEEYLRWQMKPAAAPTTAVSDDRNGALVPVSLADDAHGSNQDAASATVSEAQPVSAAAKTYPERSAPLAAADGDTKLAPSPYPRRKRGQLIVDEERETGSVKTHVYLTYFKAVGALFLLALLVAGALSQVSRVSTDSWLSVWSNSNDASASNDGVDGHRSRMQWCRYGVCNNEVPHIERSSLTVLNEDSSITRPPPQLLSRAAAVSVAAPPPHSTTYYLLLYLLLALSTSTLLLLRAVLAALGGLVAARRLHSRLLQRVLRAPSWFFDTTPTGRILNRFSKDQDAVDQHLPSSMLSCLNTLFQVAGVMAVLSYVTPAVLAVLAPTFYLYSRIARFYLRTSRELKRLEAVTKSPLLEHMGETVGGIQVVRAFGYGGEHRAVNERLIQDSTRPFLYAVACNRWLSLRLELCGALIVFASAVAAVLARGYVSAGAAGLSISYALMTTQSLSWLVRTSADVENNMNAVERVHWEVPDEATEWVPGIPPPPESAAELPQASVWPSRGAIAFEDVWLRYRPELPPVLRGVSFRIEGGQRVGIVGRTGAGKSSVAQALFRTVGDPLEDGRICIDAVDIAGVGLLQLRQRLAMVAQHNIIFSGTVRGNLDPFGEHTDAALRRVLRQVRLLPSDEQEERDGGVMHPLAAAATAIDLDTAVADGGGNLSGGQRQLLCLARALLRRSRVVVLDESTSSLDYGTDQWIQCMLRRHLRHSTLVIIAHRLQTVMDCDLILAMADGRVVESGPPAALLQQSSSHFARLAREQHLSLPGERVE</sequence>
<dbReference type="PANTHER" id="PTHR24223:SF443">
    <property type="entry name" value="MULTIDRUG-RESISTANCE LIKE PROTEIN 1, ISOFORM I"/>
    <property type="match status" value="1"/>
</dbReference>
<dbReference type="Pfam" id="PF00005">
    <property type="entry name" value="ABC_tran"/>
    <property type="match status" value="2"/>
</dbReference>
<dbReference type="PROSITE" id="PS50893">
    <property type="entry name" value="ABC_TRANSPORTER_2"/>
    <property type="match status" value="2"/>
</dbReference>
<name>A0AAV9IRT2_CYACA</name>
<dbReference type="InterPro" id="IPR044726">
    <property type="entry name" value="ABCC_6TM_D2"/>
</dbReference>
<feature type="region of interest" description="Disordered" evidence="11">
    <location>
        <begin position="1"/>
        <end position="60"/>
    </location>
</feature>
<feature type="compositionally biased region" description="Basic and acidic residues" evidence="11">
    <location>
        <begin position="18"/>
        <end position="32"/>
    </location>
</feature>
<dbReference type="GO" id="GO:0016887">
    <property type="term" value="F:ATP hydrolysis activity"/>
    <property type="evidence" value="ECO:0007669"/>
    <property type="project" value="InterPro"/>
</dbReference>
<dbReference type="FunFam" id="3.40.50.300:FF:000630">
    <property type="entry name" value="ATP-binding cassette (ABC) transporter, putative"/>
    <property type="match status" value="1"/>
</dbReference>
<dbReference type="CDD" id="cd03250">
    <property type="entry name" value="ABCC_MRP_domain1"/>
    <property type="match status" value="1"/>
</dbReference>
<feature type="transmembrane region" description="Helical" evidence="12">
    <location>
        <begin position="1270"/>
        <end position="1290"/>
    </location>
</feature>
<evidence type="ECO:0000256" key="3">
    <source>
        <dbReference type="ARBA" id="ARBA00022448"/>
    </source>
</evidence>
<dbReference type="GO" id="GO:0005774">
    <property type="term" value="C:vacuolar membrane"/>
    <property type="evidence" value="ECO:0007669"/>
    <property type="project" value="UniProtKB-SubCell"/>
</dbReference>
<reference evidence="15 16" key="1">
    <citation type="submission" date="2022-07" db="EMBL/GenBank/DDBJ databases">
        <title>Genome-wide signatures of adaptation to extreme environments.</title>
        <authorList>
            <person name="Cho C.H."/>
            <person name="Yoon H.S."/>
        </authorList>
    </citation>
    <scope>NUCLEOTIDE SEQUENCE [LARGE SCALE GENOMIC DNA]</scope>
    <source>
        <strain evidence="15 16">DBV 063 E5</strain>
    </source>
</reference>
<evidence type="ECO:0000313" key="15">
    <source>
        <dbReference type="EMBL" id="KAK4535007.1"/>
    </source>
</evidence>
<feature type="region of interest" description="Disordered" evidence="11">
    <location>
        <begin position="898"/>
        <end position="945"/>
    </location>
</feature>
<dbReference type="FunFam" id="1.20.1560.10:FF:000020">
    <property type="entry name" value="ABC metal ion transporter"/>
    <property type="match status" value="1"/>
</dbReference>
<feature type="domain" description="ABC transmembrane type-1" evidence="14">
    <location>
        <begin position="213"/>
        <end position="493"/>
    </location>
</feature>
<feature type="transmembrane region" description="Helical" evidence="12">
    <location>
        <begin position="968"/>
        <end position="989"/>
    </location>
</feature>
<dbReference type="GO" id="GO:0005524">
    <property type="term" value="F:ATP binding"/>
    <property type="evidence" value="ECO:0007669"/>
    <property type="project" value="UniProtKB-KW"/>
</dbReference>
<dbReference type="InterPro" id="IPR017871">
    <property type="entry name" value="ABC_transporter-like_CS"/>
</dbReference>
<keyword evidence="6" id="KW-0677">Repeat</keyword>
<comment type="caution">
    <text evidence="15">The sequence shown here is derived from an EMBL/GenBank/DDBJ whole genome shotgun (WGS) entry which is preliminary data.</text>
</comment>
<evidence type="ECO:0000256" key="9">
    <source>
        <dbReference type="ARBA" id="ARBA00022989"/>
    </source>
</evidence>
<comment type="subcellular location">
    <subcellularLocation>
        <location evidence="1">Vacuole membrane</location>
        <topology evidence="1">Multi-pass membrane protein</topology>
    </subcellularLocation>
</comment>
<dbReference type="InterPro" id="IPR011527">
    <property type="entry name" value="ABC1_TM_dom"/>
</dbReference>
<dbReference type="InterPro" id="IPR036640">
    <property type="entry name" value="ABC1_TM_sf"/>
</dbReference>
<dbReference type="InterPro" id="IPR003439">
    <property type="entry name" value="ABC_transporter-like_ATP-bd"/>
</dbReference>
<keyword evidence="7" id="KW-0547">Nucleotide-binding</keyword>
<evidence type="ECO:0000256" key="11">
    <source>
        <dbReference type="SAM" id="MobiDB-lite"/>
    </source>
</evidence>
<evidence type="ECO:0000256" key="8">
    <source>
        <dbReference type="ARBA" id="ARBA00022840"/>
    </source>
</evidence>